<reference evidence="1" key="2">
    <citation type="journal article" date="2015" name="Fish Shellfish Immunol.">
        <title>Early steps in the European eel (Anguilla anguilla)-Vibrio vulnificus interaction in the gills: Role of the RtxA13 toxin.</title>
        <authorList>
            <person name="Callol A."/>
            <person name="Pajuelo D."/>
            <person name="Ebbesson L."/>
            <person name="Teles M."/>
            <person name="MacKenzie S."/>
            <person name="Amaro C."/>
        </authorList>
    </citation>
    <scope>NUCLEOTIDE SEQUENCE</scope>
</reference>
<sequence length="44" mass="5192">MCLFLFFVGAWGTIHHEQRSSLPTVSFNLPISPHEIQRRNYETM</sequence>
<name>A0A0E9WJR1_ANGAN</name>
<protein>
    <submittedName>
        <fullName evidence="1">Uncharacterized protein</fullName>
    </submittedName>
</protein>
<reference evidence="1" key="1">
    <citation type="submission" date="2014-11" db="EMBL/GenBank/DDBJ databases">
        <authorList>
            <person name="Amaro Gonzalez C."/>
        </authorList>
    </citation>
    <scope>NUCLEOTIDE SEQUENCE</scope>
</reference>
<accession>A0A0E9WJR1</accession>
<dbReference type="EMBL" id="GBXM01017985">
    <property type="protein sequence ID" value="JAH90592.1"/>
    <property type="molecule type" value="Transcribed_RNA"/>
</dbReference>
<dbReference type="AlphaFoldDB" id="A0A0E9WJR1"/>
<organism evidence="1">
    <name type="scientific">Anguilla anguilla</name>
    <name type="common">European freshwater eel</name>
    <name type="synonym">Muraena anguilla</name>
    <dbReference type="NCBI Taxonomy" id="7936"/>
    <lineage>
        <taxon>Eukaryota</taxon>
        <taxon>Metazoa</taxon>
        <taxon>Chordata</taxon>
        <taxon>Craniata</taxon>
        <taxon>Vertebrata</taxon>
        <taxon>Euteleostomi</taxon>
        <taxon>Actinopterygii</taxon>
        <taxon>Neopterygii</taxon>
        <taxon>Teleostei</taxon>
        <taxon>Anguilliformes</taxon>
        <taxon>Anguillidae</taxon>
        <taxon>Anguilla</taxon>
    </lineage>
</organism>
<evidence type="ECO:0000313" key="1">
    <source>
        <dbReference type="EMBL" id="JAH90592.1"/>
    </source>
</evidence>
<proteinExistence type="predicted"/>